<evidence type="ECO:0000313" key="3">
    <source>
        <dbReference type="Proteomes" id="UP000467841"/>
    </source>
</evidence>
<dbReference type="EMBL" id="CACVBM020001084">
    <property type="protein sequence ID" value="CAA7029561.1"/>
    <property type="molecule type" value="Genomic_DNA"/>
</dbReference>
<dbReference type="AlphaFoldDB" id="A0A6D2INS1"/>
<dbReference type="GO" id="GO:0010468">
    <property type="term" value="P:regulation of gene expression"/>
    <property type="evidence" value="ECO:0007669"/>
    <property type="project" value="InterPro"/>
</dbReference>
<evidence type="ECO:0000313" key="2">
    <source>
        <dbReference type="EMBL" id="CAA7029561.1"/>
    </source>
</evidence>
<dbReference type="InterPro" id="IPR021139">
    <property type="entry name" value="NYN"/>
</dbReference>
<dbReference type="InterPro" id="IPR024768">
    <property type="entry name" value="Marf1"/>
</dbReference>
<evidence type="ECO:0000259" key="1">
    <source>
        <dbReference type="Pfam" id="PF01936"/>
    </source>
</evidence>
<accession>A0A6D2INS1</accession>
<comment type="caution">
    <text evidence="2">The sequence shown here is derived from an EMBL/GenBank/DDBJ whole genome shotgun (WGS) entry which is preliminary data.</text>
</comment>
<dbReference type="CDD" id="cd10910">
    <property type="entry name" value="PIN_limkain_b1_N_like"/>
    <property type="match status" value="1"/>
</dbReference>
<organism evidence="2 3">
    <name type="scientific">Microthlaspi erraticum</name>
    <dbReference type="NCBI Taxonomy" id="1685480"/>
    <lineage>
        <taxon>Eukaryota</taxon>
        <taxon>Viridiplantae</taxon>
        <taxon>Streptophyta</taxon>
        <taxon>Embryophyta</taxon>
        <taxon>Tracheophyta</taxon>
        <taxon>Spermatophyta</taxon>
        <taxon>Magnoliopsida</taxon>
        <taxon>eudicotyledons</taxon>
        <taxon>Gunneridae</taxon>
        <taxon>Pentapetalae</taxon>
        <taxon>rosids</taxon>
        <taxon>malvids</taxon>
        <taxon>Brassicales</taxon>
        <taxon>Brassicaceae</taxon>
        <taxon>Coluteocarpeae</taxon>
        <taxon>Microthlaspi</taxon>
    </lineage>
</organism>
<name>A0A6D2INS1_9BRAS</name>
<dbReference type="PANTHER" id="PTHR14379">
    <property type="entry name" value="LIMKAIN B LKAP"/>
    <property type="match status" value="1"/>
</dbReference>
<reference evidence="2" key="1">
    <citation type="submission" date="2020-01" db="EMBL/GenBank/DDBJ databases">
        <authorList>
            <person name="Mishra B."/>
        </authorList>
    </citation>
    <scope>NUCLEOTIDE SEQUENCE [LARGE SCALE GENOMIC DNA]</scope>
</reference>
<sequence length="165" mass="18380">MSSFAEAKTCVFWDVEDCPIPDGQDPESVAINIRSALANNGYGGEVTIWAYGEKYQVQDFYESAGIKLFPQGDDYARYREMDLAVFDWMHESRPELTNMMMVSGDKLRFTRVLGMCNDLCHNILLTQPQDSPRGCSDCTSPLSAIVSAEWIWESLSAGGDPITTA</sequence>
<protein>
    <recommendedName>
        <fullName evidence="1">NYN domain-containing protein</fullName>
    </recommendedName>
</protein>
<dbReference type="Proteomes" id="UP000467841">
    <property type="component" value="Unassembled WGS sequence"/>
</dbReference>
<feature type="domain" description="NYN" evidence="1">
    <location>
        <begin position="8"/>
        <end position="125"/>
    </location>
</feature>
<dbReference type="OrthoDB" id="1110268at2759"/>
<dbReference type="PANTHER" id="PTHR14379:SF52">
    <property type="entry name" value="NYN DOMAIN-CONTAINING PROTEIN"/>
    <property type="match status" value="1"/>
</dbReference>
<keyword evidence="3" id="KW-1185">Reference proteome</keyword>
<gene>
    <name evidence="2" type="ORF">MERR_LOCUS16796</name>
</gene>
<dbReference type="GO" id="GO:0004540">
    <property type="term" value="F:RNA nuclease activity"/>
    <property type="evidence" value="ECO:0007669"/>
    <property type="project" value="InterPro"/>
</dbReference>
<dbReference type="Pfam" id="PF01936">
    <property type="entry name" value="NYN"/>
    <property type="match status" value="1"/>
</dbReference>
<dbReference type="GO" id="GO:0005777">
    <property type="term" value="C:peroxisome"/>
    <property type="evidence" value="ECO:0007669"/>
    <property type="project" value="InterPro"/>
</dbReference>
<proteinExistence type="predicted"/>